<dbReference type="NCBIfam" id="TIGR01352">
    <property type="entry name" value="tonB_Cterm"/>
    <property type="match status" value="1"/>
</dbReference>
<organism evidence="7 8">
    <name type="scientific">Palleronia abyssalis</name>
    <dbReference type="NCBI Taxonomy" id="1501240"/>
    <lineage>
        <taxon>Bacteria</taxon>
        <taxon>Pseudomonadati</taxon>
        <taxon>Pseudomonadota</taxon>
        <taxon>Alphaproteobacteria</taxon>
        <taxon>Rhodobacterales</taxon>
        <taxon>Roseobacteraceae</taxon>
        <taxon>Palleronia</taxon>
    </lineage>
</organism>
<evidence type="ECO:0000259" key="6">
    <source>
        <dbReference type="PROSITE" id="PS52015"/>
    </source>
</evidence>
<dbReference type="OrthoDB" id="7930032at2"/>
<feature type="compositionally biased region" description="Basic and acidic residues" evidence="5">
    <location>
        <begin position="202"/>
        <end position="232"/>
    </location>
</feature>
<dbReference type="GO" id="GO:0055085">
    <property type="term" value="P:transmembrane transport"/>
    <property type="evidence" value="ECO:0007669"/>
    <property type="project" value="InterPro"/>
</dbReference>
<feature type="region of interest" description="Disordered" evidence="5">
    <location>
        <begin position="62"/>
        <end position="276"/>
    </location>
</feature>
<keyword evidence="8" id="KW-1185">Reference proteome</keyword>
<comment type="subcellular location">
    <subcellularLocation>
        <location evidence="1">Membrane</location>
        <topology evidence="1">Single-pass membrane protein</topology>
    </subcellularLocation>
</comment>
<dbReference type="Gene3D" id="3.30.1150.10">
    <property type="match status" value="1"/>
</dbReference>
<feature type="compositionally biased region" description="Low complexity" evidence="5">
    <location>
        <begin position="68"/>
        <end position="87"/>
    </location>
</feature>
<evidence type="ECO:0000256" key="1">
    <source>
        <dbReference type="ARBA" id="ARBA00004167"/>
    </source>
</evidence>
<dbReference type="PROSITE" id="PS52015">
    <property type="entry name" value="TONB_CTD"/>
    <property type="match status" value="1"/>
</dbReference>
<keyword evidence="3" id="KW-1133">Transmembrane helix</keyword>
<dbReference type="Proteomes" id="UP000244912">
    <property type="component" value="Unassembled WGS sequence"/>
</dbReference>
<feature type="region of interest" description="Disordered" evidence="5">
    <location>
        <begin position="336"/>
        <end position="358"/>
    </location>
</feature>
<dbReference type="AlphaFoldDB" id="A0A2R8BQX1"/>
<sequence>MIPSSNLVKGVAGAVSVMALGAALSVGVRPDPVKMEGGGAQVQARLGTSFADMSQGVMAADPVESVDPPEAAADTTPPDAAEPADPANSAKRAPSAEVTGIRPDTVQPAEVQPGRPSRTTATLPIETPVQVPADLPAVPIAPRRADTPEVEPITAEPTTPTRSPEATQPAEASPPPEPERITGQDLPPGVVVSSRRPPTRTDAFEVEHRRPDPRTPSRQTRSEPTREPDPHPTRQAKGNSTTNARAGSQQGAASQSSQTSQGQRRQSSQAGNAAAANYPGQVMARLSRVGRPSVRARGTAVVAFSVAGSGGLASAGIARSSGSAELDRAAVQLVRRAAPFPPPPPGARRSFSINIAGR</sequence>
<keyword evidence="4" id="KW-0472">Membrane</keyword>
<dbReference type="InterPro" id="IPR037682">
    <property type="entry name" value="TonB_C"/>
</dbReference>
<accession>A0A2R8BQX1</accession>
<dbReference type="RefSeq" id="WP_108892450.1">
    <property type="nucleotide sequence ID" value="NZ_ONZF01000001.1"/>
</dbReference>
<evidence type="ECO:0000256" key="4">
    <source>
        <dbReference type="ARBA" id="ARBA00023136"/>
    </source>
</evidence>
<dbReference type="InterPro" id="IPR006260">
    <property type="entry name" value="TonB/TolA_C"/>
</dbReference>
<reference evidence="7 8" key="1">
    <citation type="submission" date="2018-03" db="EMBL/GenBank/DDBJ databases">
        <authorList>
            <person name="Keele B.F."/>
        </authorList>
    </citation>
    <scope>NUCLEOTIDE SEQUENCE [LARGE SCALE GENOMIC DNA]</scope>
    <source>
        <strain evidence="7 8">CECT 8504</strain>
    </source>
</reference>
<dbReference type="Pfam" id="PF13103">
    <property type="entry name" value="TonB_2"/>
    <property type="match status" value="1"/>
</dbReference>
<evidence type="ECO:0000313" key="7">
    <source>
        <dbReference type="EMBL" id="SPJ22584.1"/>
    </source>
</evidence>
<evidence type="ECO:0000256" key="3">
    <source>
        <dbReference type="ARBA" id="ARBA00022989"/>
    </source>
</evidence>
<dbReference type="EMBL" id="ONZF01000001">
    <property type="protein sequence ID" value="SPJ22584.1"/>
    <property type="molecule type" value="Genomic_DNA"/>
</dbReference>
<keyword evidence="2" id="KW-0812">Transmembrane</keyword>
<feature type="domain" description="TonB C-terminal" evidence="6">
    <location>
        <begin position="272"/>
        <end position="358"/>
    </location>
</feature>
<evidence type="ECO:0000256" key="5">
    <source>
        <dbReference type="SAM" id="MobiDB-lite"/>
    </source>
</evidence>
<evidence type="ECO:0000313" key="8">
    <source>
        <dbReference type="Proteomes" id="UP000244912"/>
    </source>
</evidence>
<name>A0A2R8BQX1_9RHOB</name>
<protein>
    <recommendedName>
        <fullName evidence="6">TonB C-terminal domain-containing protein</fullName>
    </recommendedName>
</protein>
<dbReference type="GO" id="GO:0016020">
    <property type="term" value="C:membrane"/>
    <property type="evidence" value="ECO:0007669"/>
    <property type="project" value="UniProtKB-SubCell"/>
</dbReference>
<gene>
    <name evidence="7" type="ORF">PAA8504_00379</name>
</gene>
<dbReference type="SUPFAM" id="SSF74653">
    <property type="entry name" value="TolA/TonB C-terminal domain"/>
    <property type="match status" value="1"/>
</dbReference>
<evidence type="ECO:0000256" key="2">
    <source>
        <dbReference type="ARBA" id="ARBA00022692"/>
    </source>
</evidence>
<feature type="compositionally biased region" description="Low complexity" evidence="5">
    <location>
        <begin position="244"/>
        <end position="276"/>
    </location>
</feature>
<proteinExistence type="predicted"/>